<evidence type="ECO:0000313" key="5">
    <source>
        <dbReference type="Proteomes" id="UP000070444"/>
    </source>
</evidence>
<dbReference type="CDD" id="cd00067">
    <property type="entry name" value="GAL4"/>
    <property type="match status" value="1"/>
</dbReference>
<feature type="region of interest" description="Disordered" evidence="2">
    <location>
        <begin position="177"/>
        <end position="199"/>
    </location>
</feature>
<evidence type="ECO:0000313" key="4">
    <source>
        <dbReference type="EMBL" id="KXN73296.1"/>
    </source>
</evidence>
<evidence type="ECO:0000259" key="3">
    <source>
        <dbReference type="PROSITE" id="PS50048"/>
    </source>
</evidence>
<protein>
    <recommendedName>
        <fullName evidence="3">Zn(2)-C6 fungal-type domain-containing protein</fullName>
    </recommendedName>
</protein>
<name>A0A137PE70_CONC2</name>
<dbReference type="Pfam" id="PF00172">
    <property type="entry name" value="Zn_clus"/>
    <property type="match status" value="1"/>
</dbReference>
<dbReference type="GO" id="GO:0000981">
    <property type="term" value="F:DNA-binding transcription factor activity, RNA polymerase II-specific"/>
    <property type="evidence" value="ECO:0007669"/>
    <property type="project" value="InterPro"/>
</dbReference>
<dbReference type="GO" id="GO:0008270">
    <property type="term" value="F:zinc ion binding"/>
    <property type="evidence" value="ECO:0007669"/>
    <property type="project" value="InterPro"/>
</dbReference>
<evidence type="ECO:0000256" key="1">
    <source>
        <dbReference type="ARBA" id="ARBA00023242"/>
    </source>
</evidence>
<accession>A0A137PE70</accession>
<dbReference type="InterPro" id="IPR001138">
    <property type="entry name" value="Zn2Cys6_DnaBD"/>
</dbReference>
<dbReference type="SMART" id="SM00066">
    <property type="entry name" value="GAL4"/>
    <property type="match status" value="1"/>
</dbReference>
<dbReference type="PANTHER" id="PTHR31668">
    <property type="entry name" value="GLUCOSE TRANSPORT TRANSCRIPTION REGULATOR RGT1-RELATED-RELATED"/>
    <property type="match status" value="1"/>
</dbReference>
<dbReference type="InterPro" id="IPR036864">
    <property type="entry name" value="Zn2-C6_fun-type_DNA-bd_sf"/>
</dbReference>
<dbReference type="Gene3D" id="4.10.240.10">
    <property type="entry name" value="Zn(2)-C6 fungal-type DNA-binding domain"/>
    <property type="match status" value="1"/>
</dbReference>
<dbReference type="PROSITE" id="PS50048">
    <property type="entry name" value="ZN2_CY6_FUNGAL_2"/>
    <property type="match status" value="1"/>
</dbReference>
<keyword evidence="1" id="KW-0539">Nucleus</keyword>
<dbReference type="OrthoDB" id="2123952at2759"/>
<dbReference type="InterPro" id="IPR050797">
    <property type="entry name" value="Carb_Metab_Trans_Reg"/>
</dbReference>
<evidence type="ECO:0000256" key="2">
    <source>
        <dbReference type="SAM" id="MobiDB-lite"/>
    </source>
</evidence>
<dbReference type="SUPFAM" id="SSF57701">
    <property type="entry name" value="Zn2/Cys6 DNA-binding domain"/>
    <property type="match status" value="1"/>
</dbReference>
<proteinExistence type="predicted"/>
<feature type="domain" description="Zn(2)-C6 fungal-type" evidence="3">
    <location>
        <begin position="18"/>
        <end position="48"/>
    </location>
</feature>
<reference evidence="4 5" key="1">
    <citation type="journal article" date="2015" name="Genome Biol. Evol.">
        <title>Phylogenomic analyses indicate that early fungi evolved digesting cell walls of algal ancestors of land plants.</title>
        <authorList>
            <person name="Chang Y."/>
            <person name="Wang S."/>
            <person name="Sekimoto S."/>
            <person name="Aerts A.L."/>
            <person name="Choi C."/>
            <person name="Clum A."/>
            <person name="LaButti K.M."/>
            <person name="Lindquist E.A."/>
            <person name="Yee Ngan C."/>
            <person name="Ohm R.A."/>
            <person name="Salamov A.A."/>
            <person name="Grigoriev I.V."/>
            <person name="Spatafora J.W."/>
            <person name="Berbee M.L."/>
        </authorList>
    </citation>
    <scope>NUCLEOTIDE SEQUENCE [LARGE SCALE GENOMIC DNA]</scope>
    <source>
        <strain evidence="4 5">NRRL 28638</strain>
    </source>
</reference>
<keyword evidence="5" id="KW-1185">Reference proteome</keyword>
<feature type="compositionally biased region" description="Low complexity" evidence="2">
    <location>
        <begin position="186"/>
        <end position="199"/>
    </location>
</feature>
<dbReference type="AlphaFoldDB" id="A0A137PE70"/>
<sequence>MNTTNQSTNLKSLISSVPCDGCTANHKKCNKILDQCSNCKRKGIKCTYLIVRRKRGPKTKSESMLEYCKSMYASLKLGTNTSSNSNQNPNIVNDYGTDNTLNYQDQLSAFSTYMNITNPMLYPSLVNSTNIQIPRNPLYQPQHITFQNFGAQMNWLPTRPQFDPFQTNLPQQAYMNPLLFPQQGPNQSESKNKNSNSTT</sequence>
<dbReference type="PROSITE" id="PS00463">
    <property type="entry name" value="ZN2_CY6_FUNGAL_1"/>
    <property type="match status" value="1"/>
</dbReference>
<gene>
    <name evidence="4" type="ORF">CONCODRAFT_3776</name>
</gene>
<organism evidence="4 5">
    <name type="scientific">Conidiobolus coronatus (strain ATCC 28846 / CBS 209.66 / NRRL 28638)</name>
    <name type="common">Delacroixia coronata</name>
    <dbReference type="NCBI Taxonomy" id="796925"/>
    <lineage>
        <taxon>Eukaryota</taxon>
        <taxon>Fungi</taxon>
        <taxon>Fungi incertae sedis</taxon>
        <taxon>Zoopagomycota</taxon>
        <taxon>Entomophthoromycotina</taxon>
        <taxon>Entomophthoromycetes</taxon>
        <taxon>Entomophthorales</taxon>
        <taxon>Ancylistaceae</taxon>
        <taxon>Conidiobolus</taxon>
    </lineage>
</organism>
<dbReference type="Proteomes" id="UP000070444">
    <property type="component" value="Unassembled WGS sequence"/>
</dbReference>
<dbReference type="EMBL" id="KQ964439">
    <property type="protein sequence ID" value="KXN73296.1"/>
    <property type="molecule type" value="Genomic_DNA"/>
</dbReference>